<evidence type="ECO:0000313" key="2">
    <source>
        <dbReference type="Proteomes" id="UP000284706"/>
    </source>
</evidence>
<reference evidence="1 2" key="1">
    <citation type="journal article" date="2018" name="Evol. Lett.">
        <title>Horizontal gene cluster transfer increased hallucinogenic mushroom diversity.</title>
        <authorList>
            <person name="Reynolds H.T."/>
            <person name="Vijayakumar V."/>
            <person name="Gluck-Thaler E."/>
            <person name="Korotkin H.B."/>
            <person name="Matheny P.B."/>
            <person name="Slot J.C."/>
        </authorList>
    </citation>
    <scope>NUCLEOTIDE SEQUENCE [LARGE SCALE GENOMIC DNA]</scope>
    <source>
        <strain evidence="1 2">SRW20</strain>
    </source>
</reference>
<name>A0A409Y7E5_9AGAR</name>
<sequence length="198" mass="22733">MSQSSPFIRDPDGDIGLAMLRPLEDLDFNFPPPQILPAAFKRFWDKPMVDLGPIDKVIPDKRFWGVRVRIYLRKPWEMPPIQFGTTITYGQEFCNSTGDIRYMAVENLLVEDGISFVVFNAYNKHQVPFPVDHPTFHPIIVIALQPRVHFNRNPTFTARSRVQHEIPLALLANEPVQVVNTGLLVLQEERERNSDAKA</sequence>
<feature type="non-terminal residue" evidence="1">
    <location>
        <position position="198"/>
    </location>
</feature>
<evidence type="ECO:0000313" key="1">
    <source>
        <dbReference type="EMBL" id="PPQ98924.1"/>
    </source>
</evidence>
<accession>A0A409Y7E5</accession>
<gene>
    <name evidence="1" type="ORF">CVT26_014318</name>
</gene>
<proteinExistence type="predicted"/>
<dbReference type="InParanoid" id="A0A409Y7E5"/>
<comment type="caution">
    <text evidence="1">The sequence shown here is derived from an EMBL/GenBank/DDBJ whole genome shotgun (WGS) entry which is preliminary data.</text>
</comment>
<dbReference type="Proteomes" id="UP000284706">
    <property type="component" value="Unassembled WGS sequence"/>
</dbReference>
<organism evidence="1 2">
    <name type="scientific">Gymnopilus dilepis</name>
    <dbReference type="NCBI Taxonomy" id="231916"/>
    <lineage>
        <taxon>Eukaryota</taxon>
        <taxon>Fungi</taxon>
        <taxon>Dikarya</taxon>
        <taxon>Basidiomycota</taxon>
        <taxon>Agaricomycotina</taxon>
        <taxon>Agaricomycetes</taxon>
        <taxon>Agaricomycetidae</taxon>
        <taxon>Agaricales</taxon>
        <taxon>Agaricineae</taxon>
        <taxon>Hymenogastraceae</taxon>
        <taxon>Gymnopilus</taxon>
    </lineage>
</organism>
<keyword evidence="2" id="KW-1185">Reference proteome</keyword>
<protein>
    <submittedName>
        <fullName evidence="1">Uncharacterized protein</fullName>
    </submittedName>
</protein>
<dbReference type="AlphaFoldDB" id="A0A409Y7E5"/>
<dbReference type="EMBL" id="NHYE01001089">
    <property type="protein sequence ID" value="PPQ98924.1"/>
    <property type="molecule type" value="Genomic_DNA"/>
</dbReference>